<proteinExistence type="predicted"/>
<dbReference type="Gene3D" id="2.60.120.860">
    <property type="match status" value="1"/>
</dbReference>
<reference evidence="2" key="1">
    <citation type="submission" date="2020-05" db="EMBL/GenBank/DDBJ databases">
        <authorList>
            <person name="Chiriac C."/>
            <person name="Salcher M."/>
            <person name="Ghai R."/>
            <person name="Kavagutti S V."/>
        </authorList>
    </citation>
    <scope>NUCLEOTIDE SEQUENCE</scope>
</reference>
<gene>
    <name evidence="2" type="ORF">UFOVP209_29</name>
</gene>
<evidence type="ECO:0000313" key="2">
    <source>
        <dbReference type="EMBL" id="CAB5217902.1"/>
    </source>
</evidence>
<protein>
    <submittedName>
        <fullName evidence="2">Siphovirus-type tail component</fullName>
    </submittedName>
</protein>
<dbReference type="EMBL" id="LR798252">
    <property type="protein sequence ID" value="CAB5217902.1"/>
    <property type="molecule type" value="Genomic_DNA"/>
</dbReference>
<feature type="domain" description="Siphovirus-type tail component C-terminal" evidence="1">
    <location>
        <begin position="186"/>
        <end position="282"/>
    </location>
</feature>
<evidence type="ECO:0000259" key="1">
    <source>
        <dbReference type="Pfam" id="PF22768"/>
    </source>
</evidence>
<name>A0A6J7WMI5_9CAUD</name>
<sequence length="283" mass="29923">MATDWTLQFNGITLGGATNPYQISSIVGLHETPEIRTSDVNRARTHGQFAGIDYLGGRDIAATVEVRSPHPSNSIWQAFSQALVAGQTTEGQLLIQVPGLAAGATVRVNARVRRLALPMDRSYSLGVGMANVEWHCTDPRIYDNSLTTLSTTQASGSGTGLTLPITFPITFGSGTSGGQVTATNQGEFNAPWTATINGPVTNPRIENITAGVTLSFVGSLASGDSLTVSSLDRTILLNGTASRYSWLTSTSQWFDLSPGDSAIRFAGTSGSGSMTFNFRSVWI</sequence>
<organism evidence="2">
    <name type="scientific">uncultured Caudovirales phage</name>
    <dbReference type="NCBI Taxonomy" id="2100421"/>
    <lineage>
        <taxon>Viruses</taxon>
        <taxon>Duplodnaviria</taxon>
        <taxon>Heunggongvirae</taxon>
        <taxon>Uroviricota</taxon>
        <taxon>Caudoviricetes</taxon>
        <taxon>Peduoviridae</taxon>
        <taxon>Maltschvirus</taxon>
        <taxon>Maltschvirus maltsch</taxon>
    </lineage>
</organism>
<accession>A0A6J7WMI5</accession>
<dbReference type="InterPro" id="IPR054738">
    <property type="entry name" value="Siphovirus-type_tail_C"/>
</dbReference>
<dbReference type="Pfam" id="PF22768">
    <property type="entry name" value="SPP1_Dit"/>
    <property type="match status" value="1"/>
</dbReference>